<dbReference type="InParanoid" id="G0QNH3"/>
<name>G0QNH3_ICHMU</name>
<dbReference type="eggNOG" id="KOG0274">
    <property type="taxonomic scope" value="Eukaryota"/>
</dbReference>
<evidence type="ECO:0000313" key="5">
    <source>
        <dbReference type="Proteomes" id="UP000008983"/>
    </source>
</evidence>
<evidence type="ECO:0000256" key="3">
    <source>
        <dbReference type="PROSITE-ProRule" id="PRU00221"/>
    </source>
</evidence>
<dbReference type="InterPro" id="IPR020472">
    <property type="entry name" value="WD40_PAC1"/>
</dbReference>
<proteinExistence type="predicted"/>
<dbReference type="Pfam" id="PF00400">
    <property type="entry name" value="WD40"/>
    <property type="match status" value="4"/>
</dbReference>
<dbReference type="OrthoDB" id="10251381at2759"/>
<dbReference type="InterPro" id="IPR015943">
    <property type="entry name" value="WD40/YVTN_repeat-like_dom_sf"/>
</dbReference>
<dbReference type="PRINTS" id="PR00320">
    <property type="entry name" value="GPROTEINBRPT"/>
</dbReference>
<gene>
    <name evidence="4" type="ORF">IMG5_058550</name>
</gene>
<keyword evidence="2" id="KW-0677">Repeat</keyword>
<dbReference type="RefSeq" id="XP_004037221.1">
    <property type="nucleotide sequence ID" value="XM_004037173.1"/>
</dbReference>
<feature type="repeat" description="WD" evidence="3">
    <location>
        <begin position="102"/>
        <end position="133"/>
    </location>
</feature>
<dbReference type="GeneID" id="14909409"/>
<feature type="repeat" description="WD" evidence="3">
    <location>
        <begin position="186"/>
        <end position="220"/>
    </location>
</feature>
<dbReference type="Gene3D" id="2.130.10.10">
    <property type="entry name" value="YVTN repeat-like/Quinoprotein amine dehydrogenase"/>
    <property type="match status" value="1"/>
</dbReference>
<dbReference type="GO" id="GO:0061733">
    <property type="term" value="F:protein-lysine-acetyltransferase activity"/>
    <property type="evidence" value="ECO:0007669"/>
    <property type="project" value="UniProtKB-EC"/>
</dbReference>
<dbReference type="PANTHER" id="PTHR22847">
    <property type="entry name" value="WD40 REPEAT PROTEIN"/>
    <property type="match status" value="1"/>
</dbReference>
<evidence type="ECO:0000313" key="4">
    <source>
        <dbReference type="EMBL" id="EGR33235.1"/>
    </source>
</evidence>
<dbReference type="AlphaFoldDB" id="G0QNH3"/>
<evidence type="ECO:0000256" key="1">
    <source>
        <dbReference type="ARBA" id="ARBA00022574"/>
    </source>
</evidence>
<organism evidence="4 5">
    <name type="scientific">Ichthyophthirius multifiliis</name>
    <name type="common">White spot disease agent</name>
    <name type="synonym">Ich</name>
    <dbReference type="NCBI Taxonomy" id="5932"/>
    <lineage>
        <taxon>Eukaryota</taxon>
        <taxon>Sar</taxon>
        <taxon>Alveolata</taxon>
        <taxon>Ciliophora</taxon>
        <taxon>Intramacronucleata</taxon>
        <taxon>Oligohymenophorea</taxon>
        <taxon>Hymenostomatida</taxon>
        <taxon>Ophryoglenina</taxon>
        <taxon>Ichthyophthirius</taxon>
    </lineage>
</organism>
<dbReference type="SUPFAM" id="SSF50978">
    <property type="entry name" value="WD40 repeat-like"/>
    <property type="match status" value="1"/>
</dbReference>
<dbReference type="InterPro" id="IPR036322">
    <property type="entry name" value="WD40_repeat_dom_sf"/>
</dbReference>
<dbReference type="GO" id="GO:0042393">
    <property type="term" value="F:histone binding"/>
    <property type="evidence" value="ECO:0007669"/>
    <property type="project" value="TreeGrafter"/>
</dbReference>
<keyword evidence="4" id="KW-0808">Transferase</keyword>
<dbReference type="EMBL" id="GL983488">
    <property type="protein sequence ID" value="EGR33235.1"/>
    <property type="molecule type" value="Genomic_DNA"/>
</dbReference>
<accession>G0QNH3</accession>
<dbReference type="InterPro" id="IPR001680">
    <property type="entry name" value="WD40_rpt"/>
</dbReference>
<keyword evidence="5" id="KW-1185">Reference proteome</keyword>
<sequence>MQKEVPQISCNFFQKQRSYTQIPLNQQPNQTAKQQLLSDQFKETSKFVSNNPSICADKTTWRAHDDTINVLEFFEKNKIATGSEDAKIKIWEKSEFKLIQTLEGHTQGIKVLKYDQSSRILASGGKDKQILIWRPIPLWEKIHILNGHSQKITCLQFQNEKTLISGSEDGNLIIWDIEKGNGKRKLEQHNGKINDFIIYNEKNQPAIVTASDDSFLRIWDGLSLDQLEEIQEEDYKIVCFDYNLIYDLLVYVCMKDGVSKVWVYSVGKQKKIIKHINILDDFSYIKQNQKQKYLNYDTY</sequence>
<dbReference type="PANTHER" id="PTHR22847:SF637">
    <property type="entry name" value="WD REPEAT DOMAIN 5B"/>
    <property type="match status" value="1"/>
</dbReference>
<feature type="repeat" description="WD" evidence="3">
    <location>
        <begin position="61"/>
        <end position="101"/>
    </location>
</feature>
<evidence type="ECO:0000256" key="2">
    <source>
        <dbReference type="ARBA" id="ARBA00022737"/>
    </source>
</evidence>
<dbReference type="PROSITE" id="PS00678">
    <property type="entry name" value="WD_REPEATS_1"/>
    <property type="match status" value="1"/>
</dbReference>
<keyword evidence="4" id="KW-0012">Acyltransferase</keyword>
<dbReference type="Proteomes" id="UP000008983">
    <property type="component" value="Unassembled WGS sequence"/>
</dbReference>
<reference evidence="4 5" key="1">
    <citation type="submission" date="2011-07" db="EMBL/GenBank/DDBJ databases">
        <authorList>
            <person name="Coyne R."/>
            <person name="Brami D."/>
            <person name="Johnson J."/>
            <person name="Hostetler J."/>
            <person name="Hannick L."/>
            <person name="Clark T."/>
            <person name="Cassidy-Hanley D."/>
            <person name="Inman J."/>
        </authorList>
    </citation>
    <scope>NUCLEOTIDE SEQUENCE [LARGE SCALE GENOMIC DNA]</scope>
    <source>
        <strain evidence="4 5">G5</strain>
    </source>
</reference>
<dbReference type="GO" id="GO:0048188">
    <property type="term" value="C:Set1C/COMPASS complex"/>
    <property type="evidence" value="ECO:0007669"/>
    <property type="project" value="TreeGrafter"/>
</dbReference>
<dbReference type="InterPro" id="IPR019775">
    <property type="entry name" value="WD40_repeat_CS"/>
</dbReference>
<keyword evidence="1 3" id="KW-0853">WD repeat</keyword>
<dbReference type="SMART" id="SM00320">
    <property type="entry name" value="WD40"/>
    <property type="match status" value="4"/>
</dbReference>
<feature type="repeat" description="WD" evidence="3">
    <location>
        <begin position="145"/>
        <end position="185"/>
    </location>
</feature>
<dbReference type="OMA" id="DERTIMF"/>
<dbReference type="EC" id="2.3.1.48" evidence="4"/>
<dbReference type="PROSITE" id="PS50082">
    <property type="entry name" value="WD_REPEATS_2"/>
    <property type="match status" value="4"/>
</dbReference>
<protein>
    <submittedName>
        <fullName evidence="4">WDs protein, putative</fullName>
        <ecNumber evidence="4">2.3.1.48</ecNumber>
    </submittedName>
</protein>
<dbReference type="PROSITE" id="PS50294">
    <property type="entry name" value="WD_REPEATS_REGION"/>
    <property type="match status" value="3"/>
</dbReference>
<dbReference type="STRING" id="857967.G0QNH3"/>